<dbReference type="AlphaFoldDB" id="A0AAN1S0E2"/>
<reference evidence="7" key="1">
    <citation type="submission" date="2017-10" db="EMBL/GenBank/DDBJ databases">
        <title>Whole genome sequencing of various Bordetella species.</title>
        <authorList>
            <person name="Weigand M.R."/>
            <person name="Loparev V."/>
            <person name="Peng Y."/>
            <person name="Bowden K.E."/>
            <person name="Tondella M.L."/>
            <person name="Williams M.M."/>
        </authorList>
    </citation>
    <scope>NUCLEOTIDE SEQUENCE [LARGE SCALE GENOMIC DNA]</scope>
    <source>
        <strain evidence="7">H720</strain>
    </source>
</reference>
<dbReference type="PROSITE" id="PS50931">
    <property type="entry name" value="HTH_LYSR"/>
    <property type="match status" value="1"/>
</dbReference>
<dbReference type="InterPro" id="IPR036388">
    <property type="entry name" value="WH-like_DNA-bd_sf"/>
</dbReference>
<dbReference type="SUPFAM" id="SSF53850">
    <property type="entry name" value="Periplasmic binding protein-like II"/>
    <property type="match status" value="1"/>
</dbReference>
<evidence type="ECO:0000256" key="2">
    <source>
        <dbReference type="ARBA" id="ARBA00023015"/>
    </source>
</evidence>
<keyword evidence="2" id="KW-0805">Transcription regulation</keyword>
<dbReference type="KEGG" id="bhz:ACR54_01685"/>
<dbReference type="SUPFAM" id="SSF46785">
    <property type="entry name" value="Winged helix' DNA-binding domain"/>
    <property type="match status" value="1"/>
</dbReference>
<dbReference type="PANTHER" id="PTHR30537:SF72">
    <property type="entry name" value="LYSR FAMILY TRANSCRIPTIONAL REGULATOR"/>
    <property type="match status" value="1"/>
</dbReference>
<dbReference type="PANTHER" id="PTHR30537">
    <property type="entry name" value="HTH-TYPE TRANSCRIPTIONAL REGULATOR"/>
    <property type="match status" value="1"/>
</dbReference>
<dbReference type="CDD" id="cd08472">
    <property type="entry name" value="PBP2_CrgA_like_3"/>
    <property type="match status" value="1"/>
</dbReference>
<dbReference type="Gene3D" id="1.10.10.10">
    <property type="entry name" value="Winged helix-like DNA-binding domain superfamily/Winged helix DNA-binding domain"/>
    <property type="match status" value="1"/>
</dbReference>
<accession>A0AAN1S0E2</accession>
<dbReference type="InterPro" id="IPR058163">
    <property type="entry name" value="LysR-type_TF_proteobact-type"/>
</dbReference>
<gene>
    <name evidence="6" type="ORF">CS347_22580</name>
</gene>
<dbReference type="InterPro" id="IPR000847">
    <property type="entry name" value="LysR_HTH_N"/>
</dbReference>
<name>A0AAN1S0E2_9BORD</name>
<keyword evidence="3" id="KW-0238">DNA-binding</keyword>
<dbReference type="GO" id="GO:0003700">
    <property type="term" value="F:DNA-binding transcription factor activity"/>
    <property type="evidence" value="ECO:0007669"/>
    <property type="project" value="InterPro"/>
</dbReference>
<evidence type="ECO:0000313" key="6">
    <source>
        <dbReference type="EMBL" id="AZW19338.1"/>
    </source>
</evidence>
<dbReference type="Pfam" id="PF00126">
    <property type="entry name" value="HTH_1"/>
    <property type="match status" value="1"/>
</dbReference>
<evidence type="ECO:0000256" key="4">
    <source>
        <dbReference type="ARBA" id="ARBA00023163"/>
    </source>
</evidence>
<comment type="similarity">
    <text evidence="1">Belongs to the LysR transcriptional regulatory family.</text>
</comment>
<dbReference type="FunFam" id="1.10.10.10:FF:000001">
    <property type="entry name" value="LysR family transcriptional regulator"/>
    <property type="match status" value="1"/>
</dbReference>
<evidence type="ECO:0000259" key="5">
    <source>
        <dbReference type="PROSITE" id="PS50931"/>
    </source>
</evidence>
<dbReference type="Gene3D" id="3.40.190.290">
    <property type="match status" value="1"/>
</dbReference>
<proteinExistence type="inferred from homology"/>
<evidence type="ECO:0000256" key="1">
    <source>
        <dbReference type="ARBA" id="ARBA00009437"/>
    </source>
</evidence>
<dbReference type="RefSeq" id="WP_029577374.1">
    <property type="nucleotide sequence ID" value="NZ_CP012076.1"/>
</dbReference>
<dbReference type="EMBL" id="CP024172">
    <property type="protein sequence ID" value="AZW19338.1"/>
    <property type="molecule type" value="Genomic_DNA"/>
</dbReference>
<sequence>MDRLQAMQTFVRVIEAGSFRQAADTLGVLPSTVTRTIQELEAHLGARLLNRTTRALSATDAGLRYYDSCKALLRGVQEAEASVAQRAGPLRGTIKIGATSSLARHFIIPALPAFSRRHPRIALEFHLADAPIDLVQQGIDCVIRTGPPQPSQLVARRVGRFDWQVCASPDYLARNGVPESPQALRQHTAVGYIGGRPGRYAAWVFRGADGLLAIEMKETVRVTDTDAYVAAGLAGLGLIRVAGYMVREHLAEGRLVRLLDTAEAPSEPISILYPQSRHLSPAVRAFIDWSSDVIASLSA</sequence>
<dbReference type="Pfam" id="PF03466">
    <property type="entry name" value="LysR_substrate"/>
    <property type="match status" value="1"/>
</dbReference>
<dbReference type="GO" id="GO:0043565">
    <property type="term" value="F:sequence-specific DNA binding"/>
    <property type="evidence" value="ECO:0007669"/>
    <property type="project" value="TreeGrafter"/>
</dbReference>
<dbReference type="Proteomes" id="UP000282741">
    <property type="component" value="Chromosome"/>
</dbReference>
<dbReference type="GO" id="GO:0006351">
    <property type="term" value="P:DNA-templated transcription"/>
    <property type="evidence" value="ECO:0007669"/>
    <property type="project" value="TreeGrafter"/>
</dbReference>
<dbReference type="InterPro" id="IPR036390">
    <property type="entry name" value="WH_DNA-bd_sf"/>
</dbReference>
<keyword evidence="4" id="KW-0804">Transcription</keyword>
<dbReference type="InterPro" id="IPR005119">
    <property type="entry name" value="LysR_subst-bd"/>
</dbReference>
<feature type="domain" description="HTH lysR-type" evidence="5">
    <location>
        <begin position="1"/>
        <end position="59"/>
    </location>
</feature>
<protein>
    <submittedName>
        <fullName evidence="6">LysR family transcriptional regulator</fullName>
    </submittedName>
</protein>
<organism evidence="6 7">
    <name type="scientific">Bordetella hinzii</name>
    <dbReference type="NCBI Taxonomy" id="103855"/>
    <lineage>
        <taxon>Bacteria</taxon>
        <taxon>Pseudomonadati</taxon>
        <taxon>Pseudomonadota</taxon>
        <taxon>Betaproteobacteria</taxon>
        <taxon>Burkholderiales</taxon>
        <taxon>Alcaligenaceae</taxon>
        <taxon>Bordetella</taxon>
    </lineage>
</organism>
<evidence type="ECO:0000313" key="7">
    <source>
        <dbReference type="Proteomes" id="UP000282741"/>
    </source>
</evidence>
<evidence type="ECO:0000256" key="3">
    <source>
        <dbReference type="ARBA" id="ARBA00023125"/>
    </source>
</evidence>